<evidence type="ECO:0000259" key="2">
    <source>
        <dbReference type="Pfam" id="PF07944"/>
    </source>
</evidence>
<comment type="caution">
    <text evidence="4">The sequence shown here is derived from an EMBL/GenBank/DDBJ whole genome shotgun (WGS) entry which is preliminary data.</text>
</comment>
<dbReference type="SUPFAM" id="SSF48208">
    <property type="entry name" value="Six-hairpin glycosidases"/>
    <property type="match status" value="1"/>
</dbReference>
<evidence type="ECO:0000313" key="4">
    <source>
        <dbReference type="EMBL" id="KAJ2893560.1"/>
    </source>
</evidence>
<dbReference type="PANTHER" id="PTHR31151:SF0">
    <property type="entry name" value="PROLINE-TRNA LIGASE (DUF1680)"/>
    <property type="match status" value="1"/>
</dbReference>
<proteinExistence type="predicted"/>
<dbReference type="InterPro" id="IPR008928">
    <property type="entry name" value="6-hairpin_glycosidase_sf"/>
</dbReference>
<feature type="domain" description="Non-reducing end beta-L-arabinofuranosidase-like GH127 catalytic" evidence="2">
    <location>
        <begin position="45"/>
        <end position="434"/>
    </location>
</feature>
<evidence type="ECO:0000256" key="1">
    <source>
        <dbReference type="SAM" id="SignalP"/>
    </source>
</evidence>
<protein>
    <recommendedName>
        <fullName evidence="6">Secreted protein</fullName>
    </recommendedName>
</protein>
<evidence type="ECO:0000259" key="3">
    <source>
        <dbReference type="Pfam" id="PF20736"/>
    </source>
</evidence>
<dbReference type="GO" id="GO:0005975">
    <property type="term" value="P:carbohydrate metabolic process"/>
    <property type="evidence" value="ECO:0007669"/>
    <property type="project" value="InterPro"/>
</dbReference>
<feature type="signal peptide" evidence="1">
    <location>
        <begin position="1"/>
        <end position="23"/>
    </location>
</feature>
<dbReference type="AlphaFoldDB" id="A0AAD5RHJ9"/>
<evidence type="ECO:0000313" key="5">
    <source>
        <dbReference type="Proteomes" id="UP001201980"/>
    </source>
</evidence>
<dbReference type="InterPro" id="IPR012878">
    <property type="entry name" value="Beta-AFase-like_GH127_cat"/>
</dbReference>
<dbReference type="InterPro" id="IPR049046">
    <property type="entry name" value="Beta-AFase-like_GH127_middle"/>
</dbReference>
<dbReference type="Pfam" id="PF07944">
    <property type="entry name" value="Beta-AFase-like_GH127_cat"/>
    <property type="match status" value="1"/>
</dbReference>
<feature type="chain" id="PRO_5041990519" description="Secreted protein" evidence="1">
    <location>
        <begin position="24"/>
        <end position="635"/>
    </location>
</feature>
<name>A0AAD5RHJ9_9PEZI</name>
<feature type="domain" description="Non-reducing end beta-L-arabinofuranosidase-like GH127 middle" evidence="3">
    <location>
        <begin position="445"/>
        <end position="538"/>
    </location>
</feature>
<dbReference type="EMBL" id="JAKWBI020000589">
    <property type="protein sequence ID" value="KAJ2893560.1"/>
    <property type="molecule type" value="Genomic_DNA"/>
</dbReference>
<dbReference type="PANTHER" id="PTHR31151">
    <property type="entry name" value="PROLINE-TRNA LIGASE (DUF1680)"/>
    <property type="match status" value="1"/>
</dbReference>
<evidence type="ECO:0008006" key="6">
    <source>
        <dbReference type="Google" id="ProtNLM"/>
    </source>
</evidence>
<dbReference type="Proteomes" id="UP001201980">
    <property type="component" value="Unassembled WGS sequence"/>
</dbReference>
<reference evidence="4" key="1">
    <citation type="submission" date="2022-07" db="EMBL/GenBank/DDBJ databases">
        <title>Draft genome sequence of Zalerion maritima ATCC 34329, a (micro)plastics degrading marine fungus.</title>
        <authorList>
            <person name="Paco A."/>
            <person name="Goncalves M.F.M."/>
            <person name="Rocha-Santos T.A.P."/>
            <person name="Alves A."/>
        </authorList>
    </citation>
    <scope>NUCLEOTIDE SEQUENCE</scope>
    <source>
        <strain evidence="4">ATCC 34329</strain>
    </source>
</reference>
<keyword evidence="1" id="KW-0732">Signal</keyword>
<accession>A0AAD5RHJ9</accession>
<keyword evidence="5" id="KW-1185">Reference proteome</keyword>
<dbReference type="Pfam" id="PF20736">
    <property type="entry name" value="Glyco_hydro127M"/>
    <property type="match status" value="1"/>
</dbReference>
<gene>
    <name evidence="4" type="ORF">MKZ38_008453</name>
</gene>
<sequence>MFPSPRVLALGLAVLSSITSGAAQIVVQPEAFDIGVSSYAFDLSQVTLSDSRWKDNQDRTLNYLKNVDVERMLYVFRANHNVSTNGAETNGGWDAPDFPFRSHFQGHFLTAWSYCYAQLGDSDCKSRAQYFVEELKKCQDNNEVAGYSDGYLSGFPESEFSLLENRTLGNGNVPYYAVHKTLAGLLDVWRHMGDNTARDALLALASWVDWRTGRLTYAEMQSLMETEFGGMNEVISDIYHQTGDEAWLEVASRFDHKAVFDPLAENSDELNGLHANTQVPKWIGAAKEYKGSGNTTYKDIAANAWLMTVNHHSYSIGGNSQSEHFRPSDAIADYLLEDTCEACNTYNMLKLTRELWVMDPEDTTYFDFYERSLLNHLLGQQNPDSDHGHITYFTPLNAGGSRGVGPAWGGGTWSTDYDSFWCCQGTALETNTKLMDSIYFHDGDTLYVNLFTPSVLDWVQKGVRLTQSTDFPQSDVASFVIEGSGNFEVAIRVPGWVDGEAEVEVNGEGESVDGTPGSYLKMSRSWSSGDEVTVRLPMNLHVVEANNDSDLASVHYGPVTLCGMYGDETLDSTPSLSLDTIARSGGEFLVFTAETGDGSVTLGPFYEAQGYNYNVYWAVEGDLASIPSSDERRRR</sequence>
<organism evidence="4 5">
    <name type="scientific">Zalerion maritima</name>
    <dbReference type="NCBI Taxonomy" id="339359"/>
    <lineage>
        <taxon>Eukaryota</taxon>
        <taxon>Fungi</taxon>
        <taxon>Dikarya</taxon>
        <taxon>Ascomycota</taxon>
        <taxon>Pezizomycotina</taxon>
        <taxon>Sordariomycetes</taxon>
        <taxon>Lulworthiomycetidae</taxon>
        <taxon>Lulworthiales</taxon>
        <taxon>Lulworthiaceae</taxon>
        <taxon>Zalerion</taxon>
    </lineage>
</organism>